<feature type="repeat" description="TPR" evidence="3">
    <location>
        <begin position="270"/>
        <end position="303"/>
    </location>
</feature>
<feature type="repeat" description="TPR" evidence="3">
    <location>
        <begin position="236"/>
        <end position="269"/>
    </location>
</feature>
<organism evidence="4 5">
    <name type="scientific">Nodularia harveyana UHCC-0300</name>
    <dbReference type="NCBI Taxonomy" id="2974287"/>
    <lineage>
        <taxon>Bacteria</taxon>
        <taxon>Bacillati</taxon>
        <taxon>Cyanobacteriota</taxon>
        <taxon>Cyanophyceae</taxon>
        <taxon>Nostocales</taxon>
        <taxon>Nodulariaceae</taxon>
        <taxon>Nodularia</taxon>
    </lineage>
</organism>
<feature type="repeat" description="TPR" evidence="3">
    <location>
        <begin position="202"/>
        <end position="235"/>
    </location>
</feature>
<evidence type="ECO:0000256" key="3">
    <source>
        <dbReference type="PROSITE-ProRule" id="PRU00339"/>
    </source>
</evidence>
<protein>
    <submittedName>
        <fullName evidence="4">Tetratricopeptide repeat protein</fullName>
    </submittedName>
</protein>
<dbReference type="InterPro" id="IPR019734">
    <property type="entry name" value="TPR_rpt"/>
</dbReference>
<comment type="caution">
    <text evidence="4">The sequence shown here is derived from an EMBL/GenBank/DDBJ whole genome shotgun (WGS) entry which is preliminary data.</text>
</comment>
<dbReference type="Pfam" id="PF00515">
    <property type="entry name" value="TPR_1"/>
    <property type="match status" value="2"/>
</dbReference>
<dbReference type="InterPro" id="IPR013105">
    <property type="entry name" value="TPR_2"/>
</dbReference>
<sequence>MDWKTILKAQQTDFIARLESGDLLYCDKKGKHSELTVISGERLKQLQGFCWEMITKFRPNDPKKYFIKNMKGKLGEEVVKTRLGEFVTEVDYEKCQGGDRKVDFTLTSDSSVGIQVKVRHGNFDQIQWFVSREEIAKNAVLVCILIQEEVIKPEAQCNLILAGFLPTDMIPVTGDKASVRIDELLYAGGLHGYLDDLISSKVDKYIDLAKECCNKKDYESAIAYCNQALELKPNNFDVYNERGACRYALGDKQGAIDDYTQAIKINPYSAKAYYSRGLAHSDLRDKQNAIDDYTQAIKINPNYTDAYYSRGFAHSELGDNQGAIKDLQIAANLEKESGNEKSYQDAIKKSDDNYLIE</sequence>
<dbReference type="InterPro" id="IPR050498">
    <property type="entry name" value="Ycf3"/>
</dbReference>
<gene>
    <name evidence="4" type="ORF">VB620_17875</name>
</gene>
<proteinExistence type="predicted"/>
<keyword evidence="2 3" id="KW-0802">TPR repeat</keyword>
<dbReference type="InterPro" id="IPR011990">
    <property type="entry name" value="TPR-like_helical_dom_sf"/>
</dbReference>
<dbReference type="Pfam" id="PF07719">
    <property type="entry name" value="TPR_2"/>
    <property type="match status" value="1"/>
</dbReference>
<dbReference type="SMART" id="SM00028">
    <property type="entry name" value="TPR"/>
    <property type="match status" value="4"/>
</dbReference>
<dbReference type="SUPFAM" id="SSF48452">
    <property type="entry name" value="TPR-like"/>
    <property type="match status" value="1"/>
</dbReference>
<name>A0ABU5UI71_9CYAN</name>
<evidence type="ECO:0000313" key="5">
    <source>
        <dbReference type="Proteomes" id="UP001302120"/>
    </source>
</evidence>
<reference evidence="4 5" key="1">
    <citation type="submission" date="2023-12" db="EMBL/GenBank/DDBJ databases">
        <title>Baltic Sea Cyanobacteria.</title>
        <authorList>
            <person name="Delbaje E."/>
            <person name="Fewer D.P."/>
            <person name="Shishido T.K."/>
        </authorList>
    </citation>
    <scope>NUCLEOTIDE SEQUENCE [LARGE SCALE GENOMIC DNA]</scope>
    <source>
        <strain evidence="4 5">UHCC-0300</strain>
    </source>
</reference>
<dbReference type="PROSITE" id="PS50005">
    <property type="entry name" value="TPR"/>
    <property type="match status" value="3"/>
</dbReference>
<accession>A0ABU5UI71</accession>
<evidence type="ECO:0000256" key="2">
    <source>
        <dbReference type="ARBA" id="ARBA00022803"/>
    </source>
</evidence>
<evidence type="ECO:0000313" key="4">
    <source>
        <dbReference type="EMBL" id="MEA5583202.1"/>
    </source>
</evidence>
<keyword evidence="1" id="KW-0677">Repeat</keyword>
<dbReference type="Gene3D" id="1.25.40.10">
    <property type="entry name" value="Tetratricopeptide repeat domain"/>
    <property type="match status" value="2"/>
</dbReference>
<dbReference type="Proteomes" id="UP001302120">
    <property type="component" value="Unassembled WGS sequence"/>
</dbReference>
<evidence type="ECO:0000256" key="1">
    <source>
        <dbReference type="ARBA" id="ARBA00022737"/>
    </source>
</evidence>
<dbReference type="PANTHER" id="PTHR44858:SF1">
    <property type="entry name" value="UDP-N-ACETYLGLUCOSAMINE--PEPTIDE N-ACETYLGLUCOSAMINYLTRANSFERASE SPINDLY-RELATED"/>
    <property type="match status" value="1"/>
</dbReference>
<keyword evidence="5" id="KW-1185">Reference proteome</keyword>
<dbReference type="RefSeq" id="WP_323197504.1">
    <property type="nucleotide sequence ID" value="NZ_JAYGHG010000036.1"/>
</dbReference>
<dbReference type="PANTHER" id="PTHR44858">
    <property type="entry name" value="TETRATRICOPEPTIDE REPEAT PROTEIN 6"/>
    <property type="match status" value="1"/>
</dbReference>
<dbReference type="PROSITE" id="PS50293">
    <property type="entry name" value="TPR_REGION"/>
    <property type="match status" value="1"/>
</dbReference>
<dbReference type="EMBL" id="JAYGHG010000036">
    <property type="protein sequence ID" value="MEA5583202.1"/>
    <property type="molecule type" value="Genomic_DNA"/>
</dbReference>